<organism evidence="1 2">
    <name type="scientific">Okeania hirsuta</name>
    <dbReference type="NCBI Taxonomy" id="1458930"/>
    <lineage>
        <taxon>Bacteria</taxon>
        <taxon>Bacillati</taxon>
        <taxon>Cyanobacteriota</taxon>
        <taxon>Cyanophyceae</taxon>
        <taxon>Oscillatoriophycideae</taxon>
        <taxon>Oscillatoriales</taxon>
        <taxon>Microcoleaceae</taxon>
        <taxon>Okeania</taxon>
    </lineage>
</organism>
<dbReference type="AlphaFoldDB" id="A0A3N6PV70"/>
<dbReference type="Proteomes" id="UP000269154">
    <property type="component" value="Unassembled WGS sequence"/>
</dbReference>
<gene>
    <name evidence="1" type="ORF">D5R40_32150</name>
</gene>
<comment type="caution">
    <text evidence="1">The sequence shown here is derived from an EMBL/GenBank/DDBJ whole genome shotgun (WGS) entry which is preliminary data.</text>
</comment>
<evidence type="ECO:0008006" key="3">
    <source>
        <dbReference type="Google" id="ProtNLM"/>
    </source>
</evidence>
<evidence type="ECO:0000313" key="1">
    <source>
        <dbReference type="EMBL" id="RQH20298.1"/>
    </source>
</evidence>
<accession>A0A3N6PV70</accession>
<dbReference type="RefSeq" id="WP_124155747.1">
    <property type="nucleotide sequence ID" value="NZ_RCBY01000423.1"/>
</dbReference>
<proteinExistence type="predicted"/>
<keyword evidence="2" id="KW-1185">Reference proteome</keyword>
<reference evidence="1 2" key="1">
    <citation type="journal article" date="2018" name="ACS Chem. Biol.">
        <title>Ketoreductase domain dysfunction expands chemodiversity: malyngamide biosynthesis in the cyanobacterium Okeania hirsuta.</title>
        <authorList>
            <person name="Moss N.A."/>
            <person name="Leao T."/>
            <person name="Rankin M."/>
            <person name="McCullough T.M."/>
            <person name="Qu P."/>
            <person name="Korobeynikov A."/>
            <person name="Smith J.L."/>
            <person name="Gerwick L."/>
            <person name="Gerwick W.H."/>
        </authorList>
    </citation>
    <scope>NUCLEOTIDE SEQUENCE [LARGE SCALE GENOMIC DNA]</scope>
    <source>
        <strain evidence="1 2">PAB10Feb10-1</strain>
    </source>
</reference>
<sequence length="114" mass="12337">MAAYLESTDITEFNPSGDISSVYSRIWWVLPKRLFGDGYSQVDLTGGVDVSEDFYLGNNATLADAGDEVGFSGVALYAQLAASDEFKIGARFELFQDDAVVFADFADTNASDSH</sequence>
<name>A0A3N6PV70_9CYAN</name>
<dbReference type="EMBL" id="RCBY01000423">
    <property type="protein sequence ID" value="RQH20298.1"/>
    <property type="molecule type" value="Genomic_DNA"/>
</dbReference>
<protein>
    <recommendedName>
        <fullName evidence="3">Porin</fullName>
    </recommendedName>
</protein>
<dbReference type="OrthoDB" id="1114561at2"/>
<evidence type="ECO:0000313" key="2">
    <source>
        <dbReference type="Proteomes" id="UP000269154"/>
    </source>
</evidence>